<dbReference type="RefSeq" id="WP_187482060.1">
    <property type="nucleotide sequence ID" value="NZ_CP060695.1"/>
</dbReference>
<keyword evidence="3" id="KW-0804">Transcription</keyword>
<accession>A0A7G9L947</accession>
<dbReference type="SMART" id="SM00342">
    <property type="entry name" value="HTH_ARAC"/>
    <property type="match status" value="1"/>
</dbReference>
<dbReference type="SUPFAM" id="SSF46689">
    <property type="entry name" value="Homeodomain-like"/>
    <property type="match status" value="2"/>
</dbReference>
<sequence length="327" mass="38076">MIIRFKSSKLENEETVRSFNKDFEKSQLSEEEFTNFKKGVIGSVKEIHLNNTYMFFQDFDNETNENQTLEIVNDQPVFLLQFVISGNVSFSIDDEASTLYTLNQNKYNLFYIPASKCIYKYINHKKKVLNIFFTETYLIKKMGACFVINSKKYKQSKKENQIYSFFNNGLTINSQLLIIVNEFLNCTFNGITKQSYLESKLTELVLIALATNNLNLITNKIREEDRENLIKTEQYIQANLKEELSIDKLSIMAGFNTSKFKSGFKEIYGLPVFKYITSLRIEKAIQLISNQNYTISQASYEVGYKNPQHFTVAFKKKMGFLPSQLIK</sequence>
<reference evidence="5 6" key="1">
    <citation type="submission" date="2020-08" db="EMBL/GenBank/DDBJ databases">
        <title>Polaribacter sp. L12M9 isolated from gut of the Korean scallop.</title>
        <authorList>
            <person name="Jeong Y.S."/>
        </authorList>
    </citation>
    <scope>NUCLEOTIDE SEQUENCE [LARGE SCALE GENOMIC DNA]</scope>
    <source>
        <strain evidence="5 6">L12M9</strain>
    </source>
</reference>
<proteinExistence type="predicted"/>
<feature type="domain" description="HTH araC/xylS-type" evidence="4">
    <location>
        <begin position="230"/>
        <end position="327"/>
    </location>
</feature>
<dbReference type="Pfam" id="PF12833">
    <property type="entry name" value="HTH_18"/>
    <property type="match status" value="1"/>
</dbReference>
<protein>
    <submittedName>
        <fullName evidence="5">Helix-turn-helix transcriptional regulator</fullName>
    </submittedName>
</protein>
<keyword evidence="1" id="KW-0805">Transcription regulation</keyword>
<dbReference type="Gene3D" id="1.10.10.60">
    <property type="entry name" value="Homeodomain-like"/>
    <property type="match status" value="2"/>
</dbReference>
<name>A0A7G9L947_9FLAO</name>
<keyword evidence="6" id="KW-1185">Reference proteome</keyword>
<dbReference type="InterPro" id="IPR018062">
    <property type="entry name" value="HTH_AraC-typ_CS"/>
</dbReference>
<dbReference type="PROSITE" id="PS00041">
    <property type="entry name" value="HTH_ARAC_FAMILY_1"/>
    <property type="match status" value="1"/>
</dbReference>
<keyword evidence="2" id="KW-0238">DNA-binding</keyword>
<evidence type="ECO:0000313" key="5">
    <source>
        <dbReference type="EMBL" id="QNM85146.1"/>
    </source>
</evidence>
<dbReference type="GO" id="GO:0043565">
    <property type="term" value="F:sequence-specific DNA binding"/>
    <property type="evidence" value="ECO:0007669"/>
    <property type="project" value="InterPro"/>
</dbReference>
<organism evidence="5 6">
    <name type="scientific">Polaribacter pectinis</name>
    <dbReference type="NCBI Taxonomy" id="2738844"/>
    <lineage>
        <taxon>Bacteria</taxon>
        <taxon>Pseudomonadati</taxon>
        <taxon>Bacteroidota</taxon>
        <taxon>Flavobacteriia</taxon>
        <taxon>Flavobacteriales</taxon>
        <taxon>Flavobacteriaceae</taxon>
    </lineage>
</organism>
<evidence type="ECO:0000256" key="3">
    <source>
        <dbReference type="ARBA" id="ARBA00023163"/>
    </source>
</evidence>
<dbReference type="InterPro" id="IPR053142">
    <property type="entry name" value="PchR_regulatory_protein"/>
</dbReference>
<evidence type="ECO:0000256" key="1">
    <source>
        <dbReference type="ARBA" id="ARBA00023015"/>
    </source>
</evidence>
<evidence type="ECO:0000259" key="4">
    <source>
        <dbReference type="PROSITE" id="PS01124"/>
    </source>
</evidence>
<dbReference type="KEGG" id="ppec:H9W90_13250"/>
<dbReference type="Proteomes" id="UP000515808">
    <property type="component" value="Chromosome"/>
</dbReference>
<dbReference type="InterPro" id="IPR009057">
    <property type="entry name" value="Homeodomain-like_sf"/>
</dbReference>
<dbReference type="PROSITE" id="PS01124">
    <property type="entry name" value="HTH_ARAC_FAMILY_2"/>
    <property type="match status" value="1"/>
</dbReference>
<dbReference type="PANTHER" id="PTHR47893">
    <property type="entry name" value="REGULATORY PROTEIN PCHR"/>
    <property type="match status" value="1"/>
</dbReference>
<dbReference type="GO" id="GO:0003700">
    <property type="term" value="F:DNA-binding transcription factor activity"/>
    <property type="evidence" value="ECO:0007669"/>
    <property type="project" value="InterPro"/>
</dbReference>
<dbReference type="EMBL" id="CP060695">
    <property type="protein sequence ID" value="QNM85146.1"/>
    <property type="molecule type" value="Genomic_DNA"/>
</dbReference>
<dbReference type="PANTHER" id="PTHR47893:SF1">
    <property type="entry name" value="REGULATORY PROTEIN PCHR"/>
    <property type="match status" value="1"/>
</dbReference>
<dbReference type="AlphaFoldDB" id="A0A7G9L947"/>
<dbReference type="InterPro" id="IPR018060">
    <property type="entry name" value="HTH_AraC"/>
</dbReference>
<evidence type="ECO:0000256" key="2">
    <source>
        <dbReference type="ARBA" id="ARBA00023125"/>
    </source>
</evidence>
<evidence type="ECO:0000313" key="6">
    <source>
        <dbReference type="Proteomes" id="UP000515808"/>
    </source>
</evidence>
<gene>
    <name evidence="5" type="ORF">H9W90_13250</name>
</gene>